<protein>
    <recommendedName>
        <fullName evidence="4">tRNA pseudouridine synthase</fullName>
        <ecNumber evidence="4">5.4.99.12</ecNumber>
    </recommendedName>
</protein>
<evidence type="ECO:0000256" key="2">
    <source>
        <dbReference type="ARBA" id="ARBA00022694"/>
    </source>
</evidence>
<comment type="similarity">
    <text evidence="1 4">Belongs to the tRNA pseudouridine synthase TruA family.</text>
</comment>
<dbReference type="EMBL" id="AJWJ01000140">
    <property type="protein sequence ID" value="KAF2074579.1"/>
    <property type="molecule type" value="Genomic_DNA"/>
</dbReference>
<dbReference type="NCBIfam" id="TIGR00071">
    <property type="entry name" value="hisT_truA"/>
    <property type="match status" value="1"/>
</dbReference>
<comment type="catalytic activity">
    <reaction evidence="4">
        <text>uridine(38/39/40) in tRNA = pseudouridine(38/39/40) in tRNA</text>
        <dbReference type="Rhea" id="RHEA:22376"/>
        <dbReference type="Rhea" id="RHEA-COMP:10085"/>
        <dbReference type="Rhea" id="RHEA-COMP:10087"/>
        <dbReference type="ChEBI" id="CHEBI:65314"/>
        <dbReference type="ChEBI" id="CHEBI:65315"/>
        <dbReference type="EC" id="5.4.99.12"/>
    </reaction>
</comment>
<dbReference type="GO" id="GO:0003723">
    <property type="term" value="F:RNA binding"/>
    <property type="evidence" value="ECO:0007669"/>
    <property type="project" value="InterPro"/>
</dbReference>
<organism evidence="6 7">
    <name type="scientific">Polysphondylium violaceum</name>
    <dbReference type="NCBI Taxonomy" id="133409"/>
    <lineage>
        <taxon>Eukaryota</taxon>
        <taxon>Amoebozoa</taxon>
        <taxon>Evosea</taxon>
        <taxon>Eumycetozoa</taxon>
        <taxon>Dictyostelia</taxon>
        <taxon>Dictyosteliales</taxon>
        <taxon>Dictyosteliaceae</taxon>
        <taxon>Polysphondylium</taxon>
    </lineage>
</organism>
<dbReference type="InterPro" id="IPR020103">
    <property type="entry name" value="PsdUridine_synth_cat_dom_sf"/>
</dbReference>
<reference evidence="6" key="1">
    <citation type="submission" date="2020-01" db="EMBL/GenBank/DDBJ databases">
        <title>Development of genomics and gene disruption for Polysphondylium violaceum indicates a role for the polyketide synthase stlB in stalk morphogenesis.</title>
        <authorList>
            <person name="Narita B."/>
            <person name="Kawabe Y."/>
            <person name="Kin K."/>
            <person name="Saito T."/>
            <person name="Gibbs R."/>
            <person name="Kuspa A."/>
            <person name="Muzny D."/>
            <person name="Queller D."/>
            <person name="Richards S."/>
            <person name="Strassman J."/>
            <person name="Sucgang R."/>
            <person name="Worley K."/>
            <person name="Schaap P."/>
        </authorList>
    </citation>
    <scope>NUCLEOTIDE SEQUENCE</scope>
    <source>
        <strain evidence="6">QSvi11</strain>
    </source>
</reference>
<dbReference type="InterPro" id="IPR001406">
    <property type="entry name" value="PsdUridine_synth_TruA"/>
</dbReference>
<accession>A0A8J4V825</accession>
<dbReference type="PANTHER" id="PTHR11142:SF0">
    <property type="entry name" value="TRNA PSEUDOURIDINE SYNTHASE-LIKE 1"/>
    <property type="match status" value="1"/>
</dbReference>
<evidence type="ECO:0000256" key="4">
    <source>
        <dbReference type="RuleBase" id="RU003792"/>
    </source>
</evidence>
<sequence>MNKLLCNSGKSKRYKIIFEYVGSAFSGWQKQNYPMAKPSIQEVIEQALSFTQRKFIPVYGSSRTDSGVSAFAQVAHFNIDGRVNKKGEPVDHLSPESITLLLNHNFKEYADYLRVIKTEVVDETFHSRHNASSRVYLYKVLGNATLRKTPLSMKSNVWVVNSPLDIDAMNDAAQKAFVGRHDFNSFRSAFCQSPSTVRTIDYIKIFELKNEMFDYHPTFSELDDRGRSQYIGIEIKAKSFLQQQVRIMVSCLVDVGKGKLTTEQLIEIRDKKDRQYASATGPAFPLTLVKVNYDKDEYNNSNNINSINNDNINNDNDVNNNFIVDDNNDVKVDLDLDQDQDQYNNK</sequence>
<dbReference type="InterPro" id="IPR020095">
    <property type="entry name" value="PsdUridine_synth_TruA_C"/>
</dbReference>
<dbReference type="Proteomes" id="UP000695562">
    <property type="component" value="Unassembled WGS sequence"/>
</dbReference>
<dbReference type="HAMAP" id="MF_00171">
    <property type="entry name" value="TruA"/>
    <property type="match status" value="1"/>
</dbReference>
<keyword evidence="2 4" id="KW-0819">tRNA processing</keyword>
<dbReference type="InterPro" id="IPR020094">
    <property type="entry name" value="TruA/RsuA/RluB/E/F_N"/>
</dbReference>
<dbReference type="Pfam" id="PF01416">
    <property type="entry name" value="PseudoU_synth_1"/>
    <property type="match status" value="2"/>
</dbReference>
<keyword evidence="7" id="KW-1185">Reference proteome</keyword>
<dbReference type="CDD" id="cd02570">
    <property type="entry name" value="PseudoU_synth_EcTruA"/>
    <property type="match status" value="1"/>
</dbReference>
<proteinExistence type="inferred from homology"/>
<dbReference type="GO" id="GO:0160147">
    <property type="term" value="F:tRNA pseudouridine(38-40) synthase activity"/>
    <property type="evidence" value="ECO:0007669"/>
    <property type="project" value="UniProtKB-EC"/>
</dbReference>
<evidence type="ECO:0000256" key="1">
    <source>
        <dbReference type="ARBA" id="ARBA00009375"/>
    </source>
</evidence>
<feature type="domain" description="Pseudouridine synthase I TruA alpha/beta" evidence="5">
    <location>
        <begin position="173"/>
        <end position="294"/>
    </location>
</feature>
<dbReference type="Gene3D" id="3.30.70.580">
    <property type="entry name" value="Pseudouridine synthase I, catalytic domain, N-terminal subdomain"/>
    <property type="match status" value="1"/>
</dbReference>
<evidence type="ECO:0000256" key="3">
    <source>
        <dbReference type="ARBA" id="ARBA00023235"/>
    </source>
</evidence>
<evidence type="ECO:0000313" key="6">
    <source>
        <dbReference type="EMBL" id="KAF2074579.1"/>
    </source>
</evidence>
<dbReference type="SUPFAM" id="SSF55120">
    <property type="entry name" value="Pseudouridine synthase"/>
    <property type="match status" value="1"/>
</dbReference>
<evidence type="ECO:0000313" key="7">
    <source>
        <dbReference type="Proteomes" id="UP000695562"/>
    </source>
</evidence>
<comment type="caution">
    <text evidence="6">The sequence shown here is derived from an EMBL/GenBank/DDBJ whole genome shotgun (WGS) entry which is preliminary data.</text>
</comment>
<gene>
    <name evidence="6" type="ORF">CYY_004125</name>
</gene>
<feature type="domain" description="Pseudouridine synthase I TruA alpha/beta" evidence="5">
    <location>
        <begin position="17"/>
        <end position="106"/>
    </location>
</feature>
<dbReference type="InterPro" id="IPR020097">
    <property type="entry name" value="PsdUridine_synth_TruA_a/b_dom"/>
</dbReference>
<keyword evidence="3 4" id="KW-0413">Isomerase</keyword>
<dbReference type="Gene3D" id="3.30.70.660">
    <property type="entry name" value="Pseudouridine synthase I, catalytic domain, C-terminal subdomain"/>
    <property type="match status" value="1"/>
</dbReference>
<dbReference type="PANTHER" id="PTHR11142">
    <property type="entry name" value="PSEUDOURIDYLATE SYNTHASE"/>
    <property type="match status" value="1"/>
</dbReference>
<dbReference type="GO" id="GO:0031119">
    <property type="term" value="P:tRNA pseudouridine synthesis"/>
    <property type="evidence" value="ECO:0007669"/>
    <property type="project" value="TreeGrafter"/>
</dbReference>
<dbReference type="AlphaFoldDB" id="A0A8J4V825"/>
<evidence type="ECO:0000259" key="5">
    <source>
        <dbReference type="Pfam" id="PF01416"/>
    </source>
</evidence>
<dbReference type="EC" id="5.4.99.12" evidence="4"/>
<name>A0A8J4V825_9MYCE</name>
<dbReference type="OrthoDB" id="271910at2759"/>